<evidence type="ECO:0000256" key="2">
    <source>
        <dbReference type="ARBA" id="ARBA00023315"/>
    </source>
</evidence>
<proteinExistence type="predicted"/>
<dbReference type="OrthoDB" id="9807426at2"/>
<dbReference type="PANTHER" id="PTHR43877">
    <property type="entry name" value="AMINOALKYLPHOSPHONATE N-ACETYLTRANSFERASE-RELATED-RELATED"/>
    <property type="match status" value="1"/>
</dbReference>
<dbReference type="PROSITE" id="PS51186">
    <property type="entry name" value="GNAT"/>
    <property type="match status" value="1"/>
</dbReference>
<keyword evidence="2" id="KW-0012">Acyltransferase</keyword>
<sequence>MPNSLRHYACVERLNDGQKITIRAARPADGPKIRRAFSLLDSRTRYMRFLSQKDKLTDEDVARITGADFENAIALLATIGEGQDEAVIGGVSCFVVNPGAAQRDAEVAFTVEQDFQGRGVGAALMRHLVRIAIAKGLHSLEAEVLCNNAPMLSVFRRCGLPMTTRQEDNLLYVSLALNDASLARSA</sequence>
<organism evidence="4 5">
    <name type="scientific">Methylocystis bryophila</name>
    <dbReference type="NCBI Taxonomy" id="655015"/>
    <lineage>
        <taxon>Bacteria</taxon>
        <taxon>Pseudomonadati</taxon>
        <taxon>Pseudomonadota</taxon>
        <taxon>Alphaproteobacteria</taxon>
        <taxon>Hyphomicrobiales</taxon>
        <taxon>Methylocystaceae</taxon>
        <taxon>Methylocystis</taxon>
    </lineage>
</organism>
<keyword evidence="1" id="KW-0808">Transferase</keyword>
<dbReference type="InterPro" id="IPR016181">
    <property type="entry name" value="Acyl_CoA_acyltransferase"/>
</dbReference>
<gene>
    <name evidence="4" type="ORF">B1812_12585</name>
</gene>
<dbReference type="RefSeq" id="WP_085771893.1">
    <property type="nucleotide sequence ID" value="NZ_AP027149.1"/>
</dbReference>
<reference evidence="4 5" key="1">
    <citation type="submission" date="2017-02" db="EMBL/GenBank/DDBJ databases">
        <authorList>
            <person name="Peterson S.W."/>
        </authorList>
    </citation>
    <scope>NUCLEOTIDE SEQUENCE [LARGE SCALE GENOMIC DNA]</scope>
    <source>
        <strain evidence="4 5">S285</strain>
    </source>
</reference>
<dbReference type="STRING" id="655015.B1812_12585"/>
<feature type="domain" description="N-acetyltransferase" evidence="3">
    <location>
        <begin position="20"/>
        <end position="178"/>
    </location>
</feature>
<accession>A0A1W6MW80</accession>
<dbReference type="AlphaFoldDB" id="A0A1W6MW80"/>
<dbReference type="Pfam" id="PF00583">
    <property type="entry name" value="Acetyltransf_1"/>
    <property type="match status" value="1"/>
</dbReference>
<evidence type="ECO:0000313" key="4">
    <source>
        <dbReference type="EMBL" id="ARN81776.1"/>
    </source>
</evidence>
<dbReference type="EMBL" id="CP019948">
    <property type="protein sequence ID" value="ARN81776.1"/>
    <property type="molecule type" value="Genomic_DNA"/>
</dbReference>
<dbReference type="CDD" id="cd04301">
    <property type="entry name" value="NAT_SF"/>
    <property type="match status" value="1"/>
</dbReference>
<dbReference type="InterPro" id="IPR000182">
    <property type="entry name" value="GNAT_dom"/>
</dbReference>
<dbReference type="Proteomes" id="UP000193978">
    <property type="component" value="Chromosome"/>
</dbReference>
<name>A0A1W6MW80_9HYPH</name>
<evidence type="ECO:0000256" key="1">
    <source>
        <dbReference type="ARBA" id="ARBA00022679"/>
    </source>
</evidence>
<dbReference type="InterPro" id="IPR050832">
    <property type="entry name" value="Bact_Acetyltransf"/>
</dbReference>
<evidence type="ECO:0000313" key="5">
    <source>
        <dbReference type="Proteomes" id="UP000193978"/>
    </source>
</evidence>
<evidence type="ECO:0000259" key="3">
    <source>
        <dbReference type="PROSITE" id="PS51186"/>
    </source>
</evidence>
<dbReference type="Gene3D" id="3.40.630.30">
    <property type="match status" value="1"/>
</dbReference>
<dbReference type="GO" id="GO:0016747">
    <property type="term" value="F:acyltransferase activity, transferring groups other than amino-acyl groups"/>
    <property type="evidence" value="ECO:0007669"/>
    <property type="project" value="InterPro"/>
</dbReference>
<dbReference type="SUPFAM" id="SSF55729">
    <property type="entry name" value="Acyl-CoA N-acyltransferases (Nat)"/>
    <property type="match status" value="1"/>
</dbReference>
<protein>
    <recommendedName>
        <fullName evidence="3">N-acetyltransferase domain-containing protein</fullName>
    </recommendedName>
</protein>
<keyword evidence="5" id="KW-1185">Reference proteome</keyword>
<dbReference type="KEGG" id="mbry:B1812_12585"/>